<dbReference type="STRING" id="272627.CCC_01644"/>
<dbReference type="InterPro" id="IPR019004">
    <property type="entry name" value="YqeY/Aim41"/>
</dbReference>
<comment type="caution">
    <text evidence="1">The sequence shown here is derived from an EMBL/GenBank/DDBJ whole genome shotgun (WGS) entry which is preliminary data.</text>
</comment>
<dbReference type="Gene3D" id="1.10.1510.10">
    <property type="entry name" value="Uncharacterised protein YqeY/AIM41 PF09424, N-terminal domain"/>
    <property type="match status" value="1"/>
</dbReference>
<organism evidence="1 2">
    <name type="scientific">Paramagnetospirillum magnetotacticum MS-1</name>
    <dbReference type="NCBI Taxonomy" id="272627"/>
    <lineage>
        <taxon>Bacteria</taxon>
        <taxon>Pseudomonadati</taxon>
        <taxon>Pseudomonadota</taxon>
        <taxon>Alphaproteobacteria</taxon>
        <taxon>Rhodospirillales</taxon>
        <taxon>Magnetospirillaceae</taxon>
        <taxon>Paramagnetospirillum</taxon>
    </lineage>
</organism>
<evidence type="ECO:0000313" key="2">
    <source>
        <dbReference type="Proteomes" id="UP000031971"/>
    </source>
</evidence>
<protein>
    <submittedName>
        <fullName evidence="1">Transamidase GatB domain protein</fullName>
    </submittedName>
</protein>
<proteinExistence type="predicted"/>
<dbReference type="AlphaFoldDB" id="A0A0C2YNV0"/>
<dbReference type="InterPro" id="IPR042184">
    <property type="entry name" value="YqeY/Aim41_N"/>
</dbReference>
<dbReference type="EMBL" id="JXSL01000034">
    <property type="protein sequence ID" value="KIL96778.1"/>
    <property type="molecule type" value="Genomic_DNA"/>
</dbReference>
<dbReference type="GO" id="GO:0016884">
    <property type="term" value="F:carbon-nitrogen ligase activity, with glutamine as amido-N-donor"/>
    <property type="evidence" value="ECO:0007669"/>
    <property type="project" value="InterPro"/>
</dbReference>
<sequence length="161" mass="17350">MRFPKRGVAMLRQQLNDALKAAMLGKDARTVSTVRLILAALKDRDIAARPKGLADGIGDDEIRQMLQSMIKQRRESIALYEQGNRPELAKQEADEITVIEKFLPRQMGEAEITDAVKAAIAACGATGIKDMGKVMAALKASHAGTMDFSKAGAVVKKELGG</sequence>
<dbReference type="PANTHER" id="PTHR28055">
    <property type="entry name" value="ALTERED INHERITANCE OF MITOCHONDRIA PROTEIN 41, MITOCHONDRIAL"/>
    <property type="match status" value="1"/>
</dbReference>
<dbReference type="InterPro" id="IPR003789">
    <property type="entry name" value="Asn/Gln_tRNA_amidoTrase-B-like"/>
</dbReference>
<gene>
    <name evidence="1" type="ORF">CCC_01644</name>
</gene>
<reference evidence="1 2" key="1">
    <citation type="submission" date="2015-01" db="EMBL/GenBank/DDBJ databases">
        <title>Genome Sequence of Magnetospirillum magnetotacticum Strain MS-1.</title>
        <authorList>
            <person name="Marinov G.K."/>
            <person name="Smalley M.D."/>
            <person name="DeSalvo G."/>
        </authorList>
    </citation>
    <scope>NUCLEOTIDE SEQUENCE [LARGE SCALE GENOMIC DNA]</scope>
    <source>
        <strain evidence="1 2">MS-1</strain>
    </source>
</reference>
<dbReference type="Proteomes" id="UP000031971">
    <property type="component" value="Unassembled WGS sequence"/>
</dbReference>
<dbReference type="SUPFAM" id="SSF89095">
    <property type="entry name" value="GatB/YqeY motif"/>
    <property type="match status" value="1"/>
</dbReference>
<name>A0A0C2YNV0_PARME</name>
<evidence type="ECO:0000313" key="1">
    <source>
        <dbReference type="EMBL" id="KIL96778.1"/>
    </source>
</evidence>
<dbReference type="InterPro" id="IPR023168">
    <property type="entry name" value="GatB_Yqey_C_2"/>
</dbReference>
<dbReference type="PANTHER" id="PTHR28055:SF1">
    <property type="entry name" value="ALTERED INHERITANCE OF MITOCHONDRIA PROTEIN 41, MITOCHONDRIAL"/>
    <property type="match status" value="1"/>
</dbReference>
<accession>A0A0C2YNV0</accession>
<dbReference type="Pfam" id="PF09424">
    <property type="entry name" value="YqeY"/>
    <property type="match status" value="1"/>
</dbReference>
<keyword evidence="2" id="KW-1185">Reference proteome</keyword>
<dbReference type="Gene3D" id="1.10.10.410">
    <property type="match status" value="1"/>
</dbReference>